<dbReference type="GO" id="GO:0002224">
    <property type="term" value="P:toll-like receptor signaling pathway"/>
    <property type="evidence" value="ECO:0007669"/>
    <property type="project" value="TreeGrafter"/>
</dbReference>
<evidence type="ECO:0000256" key="12">
    <source>
        <dbReference type="ARBA" id="ARBA00023180"/>
    </source>
</evidence>
<dbReference type="InterPro" id="IPR000483">
    <property type="entry name" value="Cys-rich_flank_reg_C"/>
</dbReference>
<feature type="signal peptide" evidence="15">
    <location>
        <begin position="1"/>
        <end position="28"/>
    </location>
</feature>
<dbReference type="SUPFAM" id="SSF52200">
    <property type="entry name" value="Toll/Interleukin receptor TIR domain"/>
    <property type="match status" value="1"/>
</dbReference>
<keyword evidence="7" id="KW-0677">Repeat</keyword>
<dbReference type="STRING" id="1841481.ENSSLDP00000015507"/>
<dbReference type="AlphaFoldDB" id="A0A3B4XH63"/>
<dbReference type="SMART" id="SM00369">
    <property type="entry name" value="LRR_TYP"/>
    <property type="match status" value="12"/>
</dbReference>
<reference evidence="17" key="1">
    <citation type="submission" date="2025-08" db="UniProtKB">
        <authorList>
            <consortium name="Ensembl"/>
        </authorList>
    </citation>
    <scope>IDENTIFICATION</scope>
</reference>
<proteinExistence type="inferred from homology"/>
<keyword evidence="9 14" id="KW-1133">Transmembrane helix</keyword>
<dbReference type="InterPro" id="IPR035897">
    <property type="entry name" value="Toll_tir_struct_dom_sf"/>
</dbReference>
<dbReference type="Proteomes" id="UP000261360">
    <property type="component" value="Unplaced"/>
</dbReference>
<keyword evidence="10 14" id="KW-0472">Membrane</keyword>
<keyword evidence="8" id="KW-0391">Immunity</keyword>
<dbReference type="GO" id="GO:0006954">
    <property type="term" value="P:inflammatory response"/>
    <property type="evidence" value="ECO:0007669"/>
    <property type="project" value="UniProtKB-KW"/>
</dbReference>
<evidence type="ECO:0000256" key="9">
    <source>
        <dbReference type="ARBA" id="ARBA00022989"/>
    </source>
</evidence>
<keyword evidence="6 15" id="KW-0732">Signal</keyword>
<dbReference type="PROSITE" id="PS50104">
    <property type="entry name" value="TIR"/>
    <property type="match status" value="1"/>
</dbReference>
<dbReference type="GO" id="GO:0005886">
    <property type="term" value="C:plasma membrane"/>
    <property type="evidence" value="ECO:0007669"/>
    <property type="project" value="TreeGrafter"/>
</dbReference>
<keyword evidence="3" id="KW-0399">Innate immunity</keyword>
<keyword evidence="5 14" id="KW-0812">Transmembrane</keyword>
<evidence type="ECO:0000313" key="18">
    <source>
        <dbReference type="Proteomes" id="UP000261360"/>
    </source>
</evidence>
<dbReference type="KEGG" id="slal:111647347"/>
<dbReference type="InterPro" id="IPR032675">
    <property type="entry name" value="LRR_dom_sf"/>
</dbReference>
<evidence type="ECO:0000256" key="8">
    <source>
        <dbReference type="ARBA" id="ARBA00022859"/>
    </source>
</evidence>
<keyword evidence="12" id="KW-0325">Glycoprotein</keyword>
<dbReference type="PROSITE" id="PS51450">
    <property type="entry name" value="LRR"/>
    <property type="match status" value="2"/>
</dbReference>
<dbReference type="FunFam" id="3.40.50.10140:FF:000001">
    <property type="entry name" value="Toll-like receptor 2"/>
    <property type="match status" value="1"/>
</dbReference>
<feature type="domain" description="TIR" evidence="16">
    <location>
        <begin position="795"/>
        <end position="936"/>
    </location>
</feature>
<evidence type="ECO:0000256" key="6">
    <source>
        <dbReference type="ARBA" id="ARBA00022729"/>
    </source>
</evidence>
<dbReference type="GO" id="GO:0038023">
    <property type="term" value="F:signaling receptor activity"/>
    <property type="evidence" value="ECO:0007669"/>
    <property type="project" value="TreeGrafter"/>
</dbReference>
<dbReference type="GO" id="GO:0045087">
    <property type="term" value="P:innate immune response"/>
    <property type="evidence" value="ECO:0007669"/>
    <property type="project" value="UniProtKB-KW"/>
</dbReference>
<dbReference type="RefSeq" id="XP_023252714.1">
    <property type="nucleotide sequence ID" value="XM_023396946.1"/>
</dbReference>
<organism evidence="17 18">
    <name type="scientific">Seriola lalandi dorsalis</name>
    <dbReference type="NCBI Taxonomy" id="1841481"/>
    <lineage>
        <taxon>Eukaryota</taxon>
        <taxon>Metazoa</taxon>
        <taxon>Chordata</taxon>
        <taxon>Craniata</taxon>
        <taxon>Vertebrata</taxon>
        <taxon>Euteleostomi</taxon>
        <taxon>Actinopterygii</taxon>
        <taxon>Neopterygii</taxon>
        <taxon>Teleostei</taxon>
        <taxon>Neoteleostei</taxon>
        <taxon>Acanthomorphata</taxon>
        <taxon>Carangaria</taxon>
        <taxon>Carangiformes</taxon>
        <taxon>Carangidae</taxon>
        <taxon>Seriola</taxon>
    </lineage>
</organism>
<dbReference type="SMART" id="SM00255">
    <property type="entry name" value="TIR"/>
    <property type="match status" value="1"/>
</dbReference>
<comment type="subcellular location">
    <subcellularLocation>
        <location evidence="1">Membrane</location>
        <topology evidence="1">Single-pass type I membrane protein</topology>
    </subcellularLocation>
</comment>
<dbReference type="Ensembl" id="ENSSLDT00000016085.1">
    <property type="protein sequence ID" value="ENSSLDP00000015507.1"/>
    <property type="gene ID" value="ENSSLDG00000012328.1"/>
</dbReference>
<dbReference type="SMART" id="SM00082">
    <property type="entry name" value="LRRCT"/>
    <property type="match status" value="1"/>
</dbReference>
<evidence type="ECO:0000256" key="1">
    <source>
        <dbReference type="ARBA" id="ARBA00004479"/>
    </source>
</evidence>
<evidence type="ECO:0000256" key="15">
    <source>
        <dbReference type="SAM" id="SignalP"/>
    </source>
</evidence>
<keyword evidence="13" id="KW-0395">Inflammatory response</keyword>
<evidence type="ECO:0000256" key="5">
    <source>
        <dbReference type="ARBA" id="ARBA00022692"/>
    </source>
</evidence>
<evidence type="ECO:0000256" key="11">
    <source>
        <dbReference type="ARBA" id="ARBA00023170"/>
    </source>
</evidence>
<dbReference type="Gene3D" id="3.40.50.10140">
    <property type="entry name" value="Toll/interleukin-1 receptor homology (TIR) domain"/>
    <property type="match status" value="1"/>
</dbReference>
<reference evidence="17" key="2">
    <citation type="submission" date="2025-09" db="UniProtKB">
        <authorList>
            <consortium name="Ensembl"/>
        </authorList>
    </citation>
    <scope>IDENTIFICATION</scope>
</reference>
<dbReference type="GeneTree" id="ENSGT00940000163999"/>
<dbReference type="Pfam" id="PF13855">
    <property type="entry name" value="LRR_8"/>
    <property type="match status" value="3"/>
</dbReference>
<dbReference type="PANTHER" id="PTHR24365:SF522">
    <property type="entry name" value="LOW QUALITY PROTEIN: TOLL-LIKE RECEPTOR 13-RELATED"/>
    <property type="match status" value="1"/>
</dbReference>
<accession>A0A3B4XH63</accession>
<evidence type="ECO:0000259" key="16">
    <source>
        <dbReference type="PROSITE" id="PS50104"/>
    </source>
</evidence>
<evidence type="ECO:0000256" key="3">
    <source>
        <dbReference type="ARBA" id="ARBA00022588"/>
    </source>
</evidence>
<evidence type="ECO:0000313" key="17">
    <source>
        <dbReference type="Ensembl" id="ENSSLDP00000015507.1"/>
    </source>
</evidence>
<dbReference type="OrthoDB" id="1421090at2759"/>
<evidence type="ECO:0000256" key="13">
    <source>
        <dbReference type="ARBA" id="ARBA00023198"/>
    </source>
</evidence>
<dbReference type="InterPro" id="IPR003591">
    <property type="entry name" value="Leu-rich_rpt_typical-subtyp"/>
</dbReference>
<name>A0A3B4XH63_SERLL</name>
<dbReference type="SUPFAM" id="SSF52058">
    <property type="entry name" value="L domain-like"/>
    <property type="match status" value="2"/>
</dbReference>
<dbReference type="GeneID" id="111647347"/>
<evidence type="ECO:0000256" key="14">
    <source>
        <dbReference type="SAM" id="Phobius"/>
    </source>
</evidence>
<sequence length="955" mass="109804">MGCLSSNLTKRRLVLLLSLLLHLNPSLAYSLKNCNIEYSQDPLADVVLDCVQHKVVTVPDDIPRDVSSVKLDNNLIEQINRKDFGNLSKLRFLGLNFNYIAHIDDESFIHLTSLTILHMHFNKLTKLTGNLFRGLSNLTMLDLGLNEIQFIHKSAFSFLPSLQTVILYNNKLQQAADIQPVLQLPHLQKLVIGSNLFTSFHTKDLLLNVPSGLQVLDISYNVKLENFSITTPIFPHLEMIDFSGCGEHTGLNWDIPDKNLLRNIIQLYFNLALIPFKDFQKVLESLDSLMHLRLNNMEKLITKGLLATVCKIPTLRRLELYYNHDANLSAKLVTCSQLSDLDLSTTHMTELSNGSIRSMQRLRSLNLEVNFLTNVPGEIRSLSSLTILNLSDNLLSTLGCEDFMNMKHLTHLDLSKNRIATLDGCAFENLNDLKVLDLSDNLLWTFGDAFKTGPPMLEFLDLSKNFVSLLERGDFQGLGSLTYLDVVSKKIGRVKHKAFEGLMNLGNLRVSLPLEYENNFRELQQLENLTVYFNTDGIFKSPLENDHKSFYHLKSLKVFTLICEGYHFGFPFDVPMYMFQAMKHLEGFTADNVYIAAPDRNTFQYNPQLKNLTIRETDLSDLDPELFLPIPNLQVLDLSYSKLSSLDFLAEADLYELRHLTLTNNELTVINETVFHYLPALIYLDLDNNPFICDCSNAGFIQWVKSNNQTQVVNTYKYMCSFPVAEQGNKLLDFDIQSCWMDYGFLCFITSTCLVVLTLLSSFIYHFLRWQLAYAFHLFLAFLYDSRKRRKGAPHRYDAFISYNVHDEDWVYREMLPVLEGEQGWTLCLHHRDFQPGKPIIENITDAIYSSRKTICVISRHYLQSEWCSREIQMASFRLFDEQKDVLILLFLEEIPARQLSPYYRMRKLVKRRTYLSWPQAGQHTGVFWQNVRRALETGDAPTETTDPLTGPAGC</sequence>
<comment type="similarity">
    <text evidence="2">Belongs to the Toll-like receptor family.</text>
</comment>
<evidence type="ECO:0000256" key="2">
    <source>
        <dbReference type="ARBA" id="ARBA00009634"/>
    </source>
</evidence>
<dbReference type="PANTHER" id="PTHR24365">
    <property type="entry name" value="TOLL-LIKE RECEPTOR"/>
    <property type="match status" value="1"/>
</dbReference>
<evidence type="ECO:0000256" key="4">
    <source>
        <dbReference type="ARBA" id="ARBA00022614"/>
    </source>
</evidence>
<evidence type="ECO:0000256" key="10">
    <source>
        <dbReference type="ARBA" id="ARBA00023136"/>
    </source>
</evidence>
<feature type="chain" id="PRO_5017239815" evidence="15">
    <location>
        <begin position="29"/>
        <end position="955"/>
    </location>
</feature>
<dbReference type="InterPro" id="IPR001611">
    <property type="entry name" value="Leu-rich_rpt"/>
</dbReference>
<dbReference type="Gene3D" id="3.80.10.10">
    <property type="entry name" value="Ribonuclease Inhibitor"/>
    <property type="match status" value="3"/>
</dbReference>
<keyword evidence="11" id="KW-0675">Receptor</keyword>
<protein>
    <submittedName>
        <fullName evidence="17">Toll-like receptor 22</fullName>
    </submittedName>
</protein>
<keyword evidence="4" id="KW-0433">Leucine-rich repeat</keyword>
<keyword evidence="18" id="KW-1185">Reference proteome</keyword>
<dbReference type="Pfam" id="PF01582">
    <property type="entry name" value="TIR"/>
    <property type="match status" value="1"/>
</dbReference>
<evidence type="ECO:0000256" key="7">
    <source>
        <dbReference type="ARBA" id="ARBA00022737"/>
    </source>
</evidence>
<feature type="transmembrane region" description="Helical" evidence="14">
    <location>
        <begin position="740"/>
        <end position="760"/>
    </location>
</feature>
<dbReference type="InterPro" id="IPR000157">
    <property type="entry name" value="TIR_dom"/>
</dbReference>